<reference evidence="1 2" key="1">
    <citation type="journal article" date="2015" name="Nature">
        <title>rRNA introns, odd ribosomes, and small enigmatic genomes across a large radiation of phyla.</title>
        <authorList>
            <person name="Brown C.T."/>
            <person name="Hug L.A."/>
            <person name="Thomas B.C."/>
            <person name="Sharon I."/>
            <person name="Castelle C.J."/>
            <person name="Singh A."/>
            <person name="Wilkins M.J."/>
            <person name="Williams K.H."/>
            <person name="Banfield J.F."/>
        </authorList>
    </citation>
    <scope>NUCLEOTIDE SEQUENCE [LARGE SCALE GENOMIC DNA]</scope>
</reference>
<gene>
    <name evidence="1" type="ORF">UY48_C0004G0024</name>
</gene>
<organism evidence="1 2">
    <name type="scientific">Candidatus Gottesmanbacteria bacterium GW2011_GWB1_49_7</name>
    <dbReference type="NCBI Taxonomy" id="1618448"/>
    <lineage>
        <taxon>Bacteria</taxon>
        <taxon>Candidatus Gottesmaniibacteriota</taxon>
    </lineage>
</organism>
<dbReference type="Proteomes" id="UP000034588">
    <property type="component" value="Unassembled WGS sequence"/>
</dbReference>
<name>A0A0G1Z314_9BACT</name>
<protein>
    <submittedName>
        <fullName evidence="1">Uncharacterized protein</fullName>
    </submittedName>
</protein>
<sequence>MGCLRKHTKYQPTDNEWPSCPKCGGRVILNSDFMDLTDDCDLLHVDDDIICEECEYGLGSGRSFANKLQKQKHLIPCPHCNGTGLIKDTLEKV</sequence>
<dbReference type="AlphaFoldDB" id="A0A0G1Z314"/>
<evidence type="ECO:0000313" key="2">
    <source>
        <dbReference type="Proteomes" id="UP000034588"/>
    </source>
</evidence>
<proteinExistence type="predicted"/>
<evidence type="ECO:0000313" key="1">
    <source>
        <dbReference type="EMBL" id="KKW13149.1"/>
    </source>
</evidence>
<accession>A0A0G1Z314</accession>
<comment type="caution">
    <text evidence="1">The sequence shown here is derived from an EMBL/GenBank/DDBJ whole genome shotgun (WGS) entry which is preliminary data.</text>
</comment>
<dbReference type="EMBL" id="LCQD01000004">
    <property type="protein sequence ID" value="KKW13149.1"/>
    <property type="molecule type" value="Genomic_DNA"/>
</dbReference>